<keyword evidence="2" id="KW-1185">Reference proteome</keyword>
<protein>
    <submittedName>
        <fullName evidence="1">Uncharacterized protein</fullName>
    </submittedName>
</protein>
<gene>
    <name evidence="1" type="ORF">MYSEV_300</name>
</gene>
<proteinExistence type="predicted"/>
<dbReference type="RefSeq" id="YP_008003817.1">
    <property type="nucleotide sequence ID" value="NC_021246.1"/>
</dbReference>
<name>A0A916NYS0_9POXV</name>
<reference evidence="1 2" key="1">
    <citation type="journal article" date="2013" name="J. Virol.">
        <title>New Insights into the Evolution of Entomopoxvirinae from the Complete Genome Sequences of Four Entomopoxviruses Infecting Adoxophyes honmai, Choristoneura biennis, Choristoneura rosaceana, and Mythimna separata.</title>
        <authorList>
            <person name="Theze J."/>
            <person name="Takatsuka J."/>
            <person name="Li Z."/>
            <person name="Gallais J."/>
            <person name="Doucet D."/>
            <person name="Arif B."/>
            <person name="Nakai M."/>
            <person name="Herniou E.A."/>
        </authorList>
    </citation>
    <scope>NUCLEOTIDE SEQUENCE [LARGE SCALE GENOMIC DNA]</scope>
</reference>
<dbReference type="KEGG" id="vg:15613922"/>
<organism evidence="1 2">
    <name type="scientific">Mythimna separata entomopoxvirus 'L'</name>
    <dbReference type="NCBI Taxonomy" id="1293572"/>
    <lineage>
        <taxon>Viruses</taxon>
        <taxon>Varidnaviria</taxon>
        <taxon>Bamfordvirae</taxon>
        <taxon>Nucleocytoviricota</taxon>
        <taxon>Pokkesviricetes</taxon>
        <taxon>Chitovirales</taxon>
        <taxon>Poxviridae</taxon>
        <taxon>Entomopoxvirinae</taxon>
        <taxon>Betaentomopoxvirus</taxon>
        <taxon>Betaentomopoxvirus mseparata</taxon>
        <taxon>Mythimna separata entomopoxvirus</taxon>
    </lineage>
</organism>
<dbReference type="GeneID" id="15613922"/>
<evidence type="ECO:0000313" key="2">
    <source>
        <dbReference type="Proteomes" id="UP000792671"/>
    </source>
</evidence>
<evidence type="ECO:0000313" key="1">
    <source>
        <dbReference type="EMBL" id="CCU56498.1"/>
    </source>
</evidence>
<dbReference type="Proteomes" id="UP000792671">
    <property type="component" value="Genome"/>
</dbReference>
<sequence length="130" mass="15461">MDSLLELIKLSINSCELINNISKKYNITNNDIEEILGFRDECLSNLKLRLINTNDNFIVNNIIKLENLIKKQKYAIVDFKDRYFKSMEIHKIINELQIYLHKQYVIVNNKDDIFHCLTNILLIEFLNVNQ</sequence>
<dbReference type="EMBL" id="HF679134">
    <property type="protein sequence ID" value="CCU56498.1"/>
    <property type="molecule type" value="Genomic_DNA"/>
</dbReference>
<accession>A0A916NYS0</accession>